<gene>
    <name evidence="10" type="primary">arsM</name>
    <name evidence="10" type="ORF">ENV52_11550</name>
</gene>
<sequence>MRHEDIKEVVKDRYGKIARGEATACCPTCGSTPLAQCLVVGYSPEDLALVPEQAILGVGCGNPAALAELKEGETVLDLGSGAGIDAFLAAKKVGERGRVIGVDMTEDMVARGTRLAREHGYDNVEFRLGDIERLPVAAASIDVILSNCVINLTRDKLASFREACRVLKPGGRLLIADLVTEGELPPEVRASAAAWADCLAGALPREDYLETIRRAGFSQVEVVAQTPYETPDMEERLRGKIISVKVRGVKG</sequence>
<dbReference type="EC" id="2.1.1.137" evidence="4"/>
<dbReference type="GO" id="GO:0032259">
    <property type="term" value="P:methylation"/>
    <property type="evidence" value="ECO:0007669"/>
    <property type="project" value="UniProtKB-KW"/>
</dbReference>
<comment type="catalytic activity">
    <reaction evidence="6">
        <text>arsenic triglutathione + [thioredoxin]-dithiol + S-adenosyl-L-methionine + 2 H2O = methylarsonous acid + [thioredoxin]-disulfide + 3 glutathione + S-adenosyl-L-homocysteine + H(+)</text>
        <dbReference type="Rhea" id="RHEA:69460"/>
        <dbReference type="Rhea" id="RHEA-COMP:10698"/>
        <dbReference type="Rhea" id="RHEA-COMP:10700"/>
        <dbReference type="ChEBI" id="CHEBI:15377"/>
        <dbReference type="ChEBI" id="CHEBI:15378"/>
        <dbReference type="ChEBI" id="CHEBI:17826"/>
        <dbReference type="ChEBI" id="CHEBI:29950"/>
        <dbReference type="ChEBI" id="CHEBI:50058"/>
        <dbReference type="ChEBI" id="CHEBI:57856"/>
        <dbReference type="ChEBI" id="CHEBI:57925"/>
        <dbReference type="ChEBI" id="CHEBI:59789"/>
        <dbReference type="ChEBI" id="CHEBI:183640"/>
        <dbReference type="EC" id="2.1.1.137"/>
    </reaction>
</comment>
<evidence type="ECO:0000256" key="8">
    <source>
        <dbReference type="ARBA" id="ARBA00048428"/>
    </source>
</evidence>
<dbReference type="GO" id="GO:0030791">
    <property type="term" value="F:arsenite methyltransferase activity"/>
    <property type="evidence" value="ECO:0007669"/>
    <property type="project" value="UniProtKB-EC"/>
</dbReference>
<evidence type="ECO:0000313" key="10">
    <source>
        <dbReference type="EMBL" id="HHS30321.1"/>
    </source>
</evidence>
<evidence type="ECO:0000259" key="9">
    <source>
        <dbReference type="Pfam" id="PF13847"/>
    </source>
</evidence>
<evidence type="ECO:0000256" key="4">
    <source>
        <dbReference type="ARBA" id="ARBA00034521"/>
    </source>
</evidence>
<proteinExistence type="inferred from homology"/>
<name>A0A7V6DQN7_9BACT</name>
<dbReference type="EMBL" id="DTGR01000181">
    <property type="protein sequence ID" value="HHS30321.1"/>
    <property type="molecule type" value="Genomic_DNA"/>
</dbReference>
<keyword evidence="10" id="KW-0489">Methyltransferase</keyword>
<evidence type="ECO:0000256" key="2">
    <source>
        <dbReference type="ARBA" id="ARBA00022691"/>
    </source>
</evidence>
<evidence type="ECO:0000256" key="7">
    <source>
        <dbReference type="ARBA" id="ARBA00047943"/>
    </source>
</evidence>
<comment type="catalytic activity">
    <reaction evidence="7">
        <text>arsenic triglutathione + 2 [thioredoxin]-dithiol + 2 S-adenosyl-L-methionine + H2O = dimethylarsinous acid + 2 [thioredoxin]-disulfide + 3 glutathione + 2 S-adenosyl-L-homocysteine + 2 H(+)</text>
        <dbReference type="Rhea" id="RHEA:69464"/>
        <dbReference type="Rhea" id="RHEA-COMP:10698"/>
        <dbReference type="Rhea" id="RHEA-COMP:10700"/>
        <dbReference type="ChEBI" id="CHEBI:15377"/>
        <dbReference type="ChEBI" id="CHEBI:15378"/>
        <dbReference type="ChEBI" id="CHEBI:23808"/>
        <dbReference type="ChEBI" id="CHEBI:29950"/>
        <dbReference type="ChEBI" id="CHEBI:50058"/>
        <dbReference type="ChEBI" id="CHEBI:57856"/>
        <dbReference type="ChEBI" id="CHEBI:57925"/>
        <dbReference type="ChEBI" id="CHEBI:59789"/>
        <dbReference type="ChEBI" id="CHEBI:183640"/>
        <dbReference type="EC" id="2.1.1.137"/>
    </reaction>
</comment>
<organism evidence="10">
    <name type="scientific">Desulfobacca acetoxidans</name>
    <dbReference type="NCBI Taxonomy" id="60893"/>
    <lineage>
        <taxon>Bacteria</taxon>
        <taxon>Pseudomonadati</taxon>
        <taxon>Thermodesulfobacteriota</taxon>
        <taxon>Desulfobaccia</taxon>
        <taxon>Desulfobaccales</taxon>
        <taxon>Desulfobaccaceae</taxon>
        <taxon>Desulfobacca</taxon>
    </lineage>
</organism>
<dbReference type="Pfam" id="PF13847">
    <property type="entry name" value="Methyltransf_31"/>
    <property type="match status" value="1"/>
</dbReference>
<dbReference type="InterPro" id="IPR026669">
    <property type="entry name" value="Arsenite_MeTrfase-like"/>
</dbReference>
<accession>A0A7V6DQN7</accession>
<comment type="catalytic activity">
    <reaction evidence="8">
        <text>arsenic triglutathione + 3 [thioredoxin]-dithiol + 3 S-adenosyl-L-methionine = trimethylarsine + 3 [thioredoxin]-disulfide + 3 glutathione + 3 S-adenosyl-L-homocysteine + 3 H(+)</text>
        <dbReference type="Rhea" id="RHEA:69432"/>
        <dbReference type="Rhea" id="RHEA-COMP:10698"/>
        <dbReference type="Rhea" id="RHEA-COMP:10700"/>
        <dbReference type="ChEBI" id="CHEBI:15378"/>
        <dbReference type="ChEBI" id="CHEBI:27130"/>
        <dbReference type="ChEBI" id="CHEBI:29950"/>
        <dbReference type="ChEBI" id="CHEBI:50058"/>
        <dbReference type="ChEBI" id="CHEBI:57856"/>
        <dbReference type="ChEBI" id="CHEBI:57925"/>
        <dbReference type="ChEBI" id="CHEBI:59789"/>
        <dbReference type="ChEBI" id="CHEBI:183640"/>
        <dbReference type="EC" id="2.1.1.137"/>
    </reaction>
</comment>
<dbReference type="InterPro" id="IPR029063">
    <property type="entry name" value="SAM-dependent_MTases_sf"/>
</dbReference>
<dbReference type="PANTHER" id="PTHR43675:SF8">
    <property type="entry name" value="ARSENITE METHYLTRANSFERASE"/>
    <property type="match status" value="1"/>
</dbReference>
<dbReference type="SUPFAM" id="SSF53335">
    <property type="entry name" value="S-adenosyl-L-methionine-dependent methyltransferases"/>
    <property type="match status" value="1"/>
</dbReference>
<reference evidence="10" key="1">
    <citation type="journal article" date="2020" name="mSystems">
        <title>Genome- and Community-Level Interaction Insights into Carbon Utilization and Element Cycling Functions of Hydrothermarchaeota in Hydrothermal Sediment.</title>
        <authorList>
            <person name="Zhou Z."/>
            <person name="Liu Y."/>
            <person name="Xu W."/>
            <person name="Pan J."/>
            <person name="Luo Z.H."/>
            <person name="Li M."/>
        </authorList>
    </citation>
    <scope>NUCLEOTIDE SEQUENCE [LARGE SCALE GENOMIC DNA]</scope>
    <source>
        <strain evidence="10">SpSt-767</strain>
    </source>
</reference>
<evidence type="ECO:0000256" key="5">
    <source>
        <dbReference type="ARBA" id="ARBA00034545"/>
    </source>
</evidence>
<dbReference type="AlphaFoldDB" id="A0A7V6DQN7"/>
<comment type="caution">
    <text evidence="10">The sequence shown here is derived from an EMBL/GenBank/DDBJ whole genome shotgun (WGS) entry which is preliminary data.</text>
</comment>
<keyword evidence="1 10" id="KW-0808">Transferase</keyword>
<comment type="similarity">
    <text evidence="3">Belongs to the methyltransferase superfamily. Arsenite methyltransferase family.</text>
</comment>
<dbReference type="Gene3D" id="3.40.50.150">
    <property type="entry name" value="Vaccinia Virus protein VP39"/>
    <property type="match status" value="1"/>
</dbReference>
<evidence type="ECO:0000256" key="3">
    <source>
        <dbReference type="ARBA" id="ARBA00034487"/>
    </source>
</evidence>
<evidence type="ECO:0000256" key="6">
    <source>
        <dbReference type="ARBA" id="ARBA00047941"/>
    </source>
</evidence>
<dbReference type="InterPro" id="IPR025714">
    <property type="entry name" value="Methyltranfer_dom"/>
</dbReference>
<dbReference type="CDD" id="cd02440">
    <property type="entry name" value="AdoMet_MTases"/>
    <property type="match status" value="1"/>
</dbReference>
<protein>
    <recommendedName>
        <fullName evidence="5">Arsenite methyltransferase</fullName>
        <ecNumber evidence="4">2.1.1.137</ecNumber>
    </recommendedName>
</protein>
<dbReference type="PANTHER" id="PTHR43675">
    <property type="entry name" value="ARSENITE METHYLTRANSFERASE"/>
    <property type="match status" value="1"/>
</dbReference>
<keyword evidence="2" id="KW-0949">S-adenosyl-L-methionine</keyword>
<dbReference type="NCBIfam" id="NF008823">
    <property type="entry name" value="PRK11873.1"/>
    <property type="match status" value="1"/>
</dbReference>
<evidence type="ECO:0000256" key="1">
    <source>
        <dbReference type="ARBA" id="ARBA00022679"/>
    </source>
</evidence>
<feature type="domain" description="Methyltransferase" evidence="9">
    <location>
        <begin position="70"/>
        <end position="216"/>
    </location>
</feature>